<proteinExistence type="inferred from homology"/>
<evidence type="ECO:0000256" key="2">
    <source>
        <dbReference type="ARBA" id="ARBA00023143"/>
    </source>
</evidence>
<keyword evidence="7" id="KW-1185">Reference proteome</keyword>
<feature type="domain" description="Flagellin C-terminal" evidence="5">
    <location>
        <begin position="617"/>
        <end position="702"/>
    </location>
</feature>
<protein>
    <recommendedName>
        <fullName evidence="3">Flagellin</fullName>
    </recommendedName>
</protein>
<gene>
    <name evidence="6" type="ORF">LzC2_15370</name>
</gene>
<dbReference type="Pfam" id="PF00700">
    <property type="entry name" value="Flagellin_C"/>
    <property type="match status" value="1"/>
</dbReference>
<dbReference type="Gene3D" id="1.20.1330.10">
    <property type="entry name" value="f41 fragment of flagellin, N-terminal domain"/>
    <property type="match status" value="2"/>
</dbReference>
<dbReference type="InterPro" id="IPR046358">
    <property type="entry name" value="Flagellin_C"/>
</dbReference>
<dbReference type="Pfam" id="PF00669">
    <property type="entry name" value="Flagellin_N"/>
    <property type="match status" value="1"/>
</dbReference>
<evidence type="ECO:0000256" key="1">
    <source>
        <dbReference type="ARBA" id="ARBA00005709"/>
    </source>
</evidence>
<evidence type="ECO:0000259" key="5">
    <source>
        <dbReference type="Pfam" id="PF00700"/>
    </source>
</evidence>
<dbReference type="SUPFAM" id="SSF64518">
    <property type="entry name" value="Phase 1 flagellin"/>
    <property type="match status" value="1"/>
</dbReference>
<keyword evidence="2 3" id="KW-0975">Bacterial flagellum</keyword>
<comment type="caution">
    <text evidence="6">The sequence shown here is derived from an EMBL/GenBank/DDBJ whole genome shotgun (WGS) entry which is preliminary data.</text>
</comment>
<dbReference type="InterPro" id="IPR001029">
    <property type="entry name" value="Flagellin_N"/>
</dbReference>
<keyword evidence="3" id="KW-0964">Secreted</keyword>
<dbReference type="Gene3D" id="6.10.10.10">
    <property type="entry name" value="Flagellar export chaperone, C-terminal domain"/>
    <property type="match status" value="1"/>
</dbReference>
<dbReference type="InterPro" id="IPR001492">
    <property type="entry name" value="Flagellin"/>
</dbReference>
<dbReference type="PANTHER" id="PTHR42792">
    <property type="entry name" value="FLAGELLIN"/>
    <property type="match status" value="1"/>
</dbReference>
<dbReference type="PRINTS" id="PR00207">
    <property type="entry name" value="FLAGELLIN"/>
</dbReference>
<dbReference type="RefSeq" id="WP_171185518.1">
    <property type="nucleotide sequence ID" value="NZ_WTPX01000038.1"/>
</dbReference>
<name>A0ABX1VBH8_9PLAN</name>
<evidence type="ECO:0000313" key="6">
    <source>
        <dbReference type="EMBL" id="NNJ25467.1"/>
    </source>
</evidence>
<sequence>MTRINTNVASLRGQRSMMKSDKMLSSAMTRLSTGVKINNGKDDPSGLIAGETLRSQISTIEKSISNSNRANNVLTTADGALGEIGGLLTQVRGLVQEGLNDGALSQEERDANQLQIDNALTAINRISSNTSFAGDKLLDGSKAFTTSISSADNAKLSSFSIDQALLGSASKLDLDATIDSAAEQAALVYQGGDFTTATTLEVGGSKGNEVIQLGDSASIEDAATAINAVTDATGVSARVLEGTSDSGNQVITVNGEDLEIALTEAGRKAVDGGGLAFELIDPGADSAASTSLIDNGDGSYTASMTMAYATGAVTTTIADIATAFTALTDENGDKLFDVAAAADATTTTIGVATAATDLDKGAIRIDDVRGPNNRGGVSVAFGATGTSQALAISVSGDDISIQLATDANDVVTSTLKDVKDLLDASGLTLSDGTSVAAALNIEIDGDETLLADGLAQSTLNETNGTSLALESVGYGSDESVSVNVLDGTFGTTGIDDFSTEARRDTGADVVATINGQKAIGRGLEASITTSSLSASITFDSASNTEDETVSLDVTGGGATFQIGQDVSTTGQVGIGIDAVNTARLGGTAGKLFELTSGGGKSLNDVKNGSASGADLVGILDTALNEVSSLRGRIGAVQKNVIDTNINTLGVALENISEARSQIVDTDFAVESANLQKAQILGQAATSVLSIANQSPQRALSLLG</sequence>
<dbReference type="Proteomes" id="UP000609651">
    <property type="component" value="Unassembled WGS sequence"/>
</dbReference>
<organism evidence="6 7">
    <name type="scientific">Alienimonas chondri</name>
    <dbReference type="NCBI Taxonomy" id="2681879"/>
    <lineage>
        <taxon>Bacteria</taxon>
        <taxon>Pseudomonadati</taxon>
        <taxon>Planctomycetota</taxon>
        <taxon>Planctomycetia</taxon>
        <taxon>Planctomycetales</taxon>
        <taxon>Planctomycetaceae</taxon>
        <taxon>Alienimonas</taxon>
    </lineage>
</organism>
<evidence type="ECO:0000259" key="4">
    <source>
        <dbReference type="Pfam" id="PF00669"/>
    </source>
</evidence>
<evidence type="ECO:0000313" key="7">
    <source>
        <dbReference type="Proteomes" id="UP000609651"/>
    </source>
</evidence>
<accession>A0ABX1VBH8</accession>
<dbReference type="PANTHER" id="PTHR42792:SF2">
    <property type="entry name" value="FLAGELLIN"/>
    <property type="match status" value="1"/>
</dbReference>
<comment type="similarity">
    <text evidence="1 3">Belongs to the bacterial flagellin family.</text>
</comment>
<dbReference type="EMBL" id="WTPX01000038">
    <property type="protein sequence ID" value="NNJ25467.1"/>
    <property type="molecule type" value="Genomic_DNA"/>
</dbReference>
<comment type="subcellular location">
    <subcellularLocation>
        <location evidence="3">Secreted</location>
    </subcellularLocation>
    <subcellularLocation>
        <location evidence="3">Bacterial flagellum</location>
    </subcellularLocation>
</comment>
<feature type="domain" description="Flagellin N-terminal" evidence="4">
    <location>
        <begin position="4"/>
        <end position="142"/>
    </location>
</feature>
<dbReference type="Gene3D" id="3.30.70.2120">
    <property type="match status" value="1"/>
</dbReference>
<evidence type="ECO:0000256" key="3">
    <source>
        <dbReference type="RuleBase" id="RU362073"/>
    </source>
</evidence>
<reference evidence="6 7" key="1">
    <citation type="journal article" date="2020" name="Syst. Appl. Microbiol.">
        <title>Alienimonas chondri sp. nov., a novel planctomycete isolated from the biofilm of the red alga Chondrus crispus.</title>
        <authorList>
            <person name="Vitorino I."/>
            <person name="Albuquerque L."/>
            <person name="Wiegand S."/>
            <person name="Kallscheuer N."/>
            <person name="da Costa M.S."/>
            <person name="Lobo-da-Cunha A."/>
            <person name="Jogler C."/>
            <person name="Lage O.M."/>
        </authorList>
    </citation>
    <scope>NUCLEOTIDE SEQUENCE [LARGE SCALE GENOMIC DNA]</scope>
    <source>
        <strain evidence="6 7">LzC2</strain>
    </source>
</reference>
<dbReference type="InterPro" id="IPR042187">
    <property type="entry name" value="Flagellin_C_sub2"/>
</dbReference>
<comment type="function">
    <text evidence="3">Flagellin is the subunit protein which polymerizes to form the filaments of bacterial flagella.</text>
</comment>